<protein>
    <recommendedName>
        <fullName evidence="3">Tetratricopeptide repeat protein</fullName>
    </recommendedName>
</protein>
<dbReference type="EMBL" id="POTW01000035">
    <property type="protein sequence ID" value="PZF82622.1"/>
    <property type="molecule type" value="Genomic_DNA"/>
</dbReference>
<evidence type="ECO:0000313" key="1">
    <source>
        <dbReference type="EMBL" id="PZF82622.1"/>
    </source>
</evidence>
<organism evidence="1 2">
    <name type="scientific">Jiangella anatolica</name>
    <dbReference type="NCBI Taxonomy" id="2670374"/>
    <lineage>
        <taxon>Bacteria</taxon>
        <taxon>Bacillati</taxon>
        <taxon>Actinomycetota</taxon>
        <taxon>Actinomycetes</taxon>
        <taxon>Jiangellales</taxon>
        <taxon>Jiangellaceae</taxon>
        <taxon>Jiangella</taxon>
    </lineage>
</organism>
<dbReference type="Proteomes" id="UP000248764">
    <property type="component" value="Unassembled WGS sequence"/>
</dbReference>
<evidence type="ECO:0000313" key="2">
    <source>
        <dbReference type="Proteomes" id="UP000248764"/>
    </source>
</evidence>
<evidence type="ECO:0008006" key="3">
    <source>
        <dbReference type="Google" id="ProtNLM"/>
    </source>
</evidence>
<gene>
    <name evidence="1" type="ORF">C1I92_15915</name>
</gene>
<reference evidence="1 2" key="1">
    <citation type="submission" date="2018-01" db="EMBL/GenBank/DDBJ databases">
        <title>Draft genome sequence of Jiangella sp. GTF31.</title>
        <authorList>
            <person name="Sahin N."/>
            <person name="Ay H."/>
            <person name="Saygin H."/>
        </authorList>
    </citation>
    <scope>NUCLEOTIDE SEQUENCE [LARGE SCALE GENOMIC DNA]</scope>
    <source>
        <strain evidence="1 2">GTF31</strain>
    </source>
</reference>
<sequence>MSDTASATIDPELHRRLAAALFNDTWRLMESEDRSPGDDVLMVHQAHASAYHWLQVGTPHNVARSHWLCSRVYCVLGRGEPALFHARLVLSTCQDNGIGDWDLAFAYEALARAHAVAGDVDEARRHLAQAREAGAAISTDEDRELLLGDLATIPVTPGG</sequence>
<proteinExistence type="predicted"/>
<name>A0A2W2B969_9ACTN</name>
<dbReference type="Gene3D" id="1.25.40.10">
    <property type="entry name" value="Tetratricopeptide repeat domain"/>
    <property type="match status" value="1"/>
</dbReference>
<keyword evidence="2" id="KW-1185">Reference proteome</keyword>
<dbReference type="InterPro" id="IPR011990">
    <property type="entry name" value="TPR-like_helical_dom_sf"/>
</dbReference>
<comment type="caution">
    <text evidence="1">The sequence shown here is derived from an EMBL/GenBank/DDBJ whole genome shotgun (WGS) entry which is preliminary data.</text>
</comment>
<accession>A0A2W2B969</accession>
<dbReference type="RefSeq" id="WP_111255634.1">
    <property type="nucleotide sequence ID" value="NZ_POTW01000035.1"/>
</dbReference>
<dbReference type="AlphaFoldDB" id="A0A2W2B969"/>
<dbReference type="SUPFAM" id="SSF48452">
    <property type="entry name" value="TPR-like"/>
    <property type="match status" value="1"/>
</dbReference>